<dbReference type="EMBL" id="SRYA01000041">
    <property type="protein sequence ID" value="TGY93553.1"/>
    <property type="molecule type" value="Genomic_DNA"/>
</dbReference>
<evidence type="ECO:0000313" key="2">
    <source>
        <dbReference type="Proteomes" id="UP000304953"/>
    </source>
</evidence>
<comment type="caution">
    <text evidence="1">The sequence shown here is derived from an EMBL/GenBank/DDBJ whole genome shotgun (WGS) entry which is preliminary data.</text>
</comment>
<sequence>MQTSCKLSNVAKNYLNTFHCILDEMIQEMTSAELVSSISSNFIMQMIPHHQAAIEMSQNLLQYTTYIPLQEIACNIIAEQTKSIEHMQEIQCSCGLRKNCSQDLCLYQRRMDQIMQYMFSRMSCAPDTNQINPDFIREMIPHHMGAIEMSKTTLQYDICPQLKPVLDAIISSQQKGVCQMRQLLNQPGCM</sequence>
<gene>
    <name evidence="1" type="ORF">E5329_17940</name>
</gene>
<proteinExistence type="predicted"/>
<accession>A0AC61RTM8</accession>
<organism evidence="1 2">
    <name type="scientific">Petralouisia muris</name>
    <dbReference type="NCBI Taxonomy" id="3032872"/>
    <lineage>
        <taxon>Bacteria</taxon>
        <taxon>Bacillati</taxon>
        <taxon>Bacillota</taxon>
        <taxon>Clostridia</taxon>
        <taxon>Lachnospirales</taxon>
        <taxon>Lachnospiraceae</taxon>
        <taxon>Petralouisia</taxon>
    </lineage>
</organism>
<name>A0AC61RTM8_9FIRM</name>
<keyword evidence="2" id="KW-1185">Reference proteome</keyword>
<evidence type="ECO:0000313" key="1">
    <source>
        <dbReference type="EMBL" id="TGY93553.1"/>
    </source>
</evidence>
<protein>
    <submittedName>
        <fullName evidence="1">DUF305 domain-containing protein</fullName>
    </submittedName>
</protein>
<dbReference type="Proteomes" id="UP000304953">
    <property type="component" value="Unassembled WGS sequence"/>
</dbReference>
<reference evidence="1" key="1">
    <citation type="submission" date="2019-04" db="EMBL/GenBank/DDBJ databases">
        <title>Microbes associate with the intestines of laboratory mice.</title>
        <authorList>
            <person name="Navarre W."/>
            <person name="Wong E."/>
            <person name="Huang K."/>
            <person name="Tropini C."/>
            <person name="Ng K."/>
            <person name="Yu B."/>
        </authorList>
    </citation>
    <scope>NUCLEOTIDE SEQUENCE</scope>
    <source>
        <strain evidence="1">NM01_1-7b</strain>
    </source>
</reference>